<dbReference type="GO" id="GO:0004418">
    <property type="term" value="F:hydroxymethylbilane synthase activity"/>
    <property type="evidence" value="ECO:0007669"/>
    <property type="project" value="UniProtKB-EC"/>
</dbReference>
<name>A0AAD9MF24_9PEZI</name>
<reference evidence="12" key="1">
    <citation type="journal article" date="2023" name="Mol. Plant Microbe Interact.">
        <title>Elucidating the Obligate Nature and Biological Capacity of an Invasive Fungal Corn Pathogen.</title>
        <authorList>
            <person name="MacCready J.S."/>
            <person name="Roggenkamp E.M."/>
            <person name="Gdanetz K."/>
            <person name="Chilvers M.I."/>
        </authorList>
    </citation>
    <scope>NUCLEOTIDE SEQUENCE</scope>
    <source>
        <strain evidence="12">PM02</strain>
    </source>
</reference>
<dbReference type="PROSITE" id="PS00533">
    <property type="entry name" value="PORPHOBILINOGEN_DEAM"/>
    <property type="match status" value="1"/>
</dbReference>
<evidence type="ECO:0000256" key="6">
    <source>
        <dbReference type="ARBA" id="ARBA00023133"/>
    </source>
</evidence>
<dbReference type="AlphaFoldDB" id="A0AAD9MF24"/>
<dbReference type="InterPro" id="IPR036803">
    <property type="entry name" value="Porphobilinogen_deaminase_C_sf"/>
</dbReference>
<dbReference type="Proteomes" id="UP001217918">
    <property type="component" value="Unassembled WGS sequence"/>
</dbReference>
<comment type="caution">
    <text evidence="12">The sequence shown here is derived from an EMBL/GenBank/DDBJ whole genome shotgun (WGS) entry which is preliminary data.</text>
</comment>
<comment type="similarity">
    <text evidence="3">Belongs to the HMBS family.</text>
</comment>
<evidence type="ECO:0000256" key="1">
    <source>
        <dbReference type="ARBA" id="ARBA00001916"/>
    </source>
</evidence>
<keyword evidence="6" id="KW-0350">Heme biosynthesis</keyword>
<dbReference type="SUPFAM" id="SSF54782">
    <property type="entry name" value="Porphobilinogen deaminase (hydroxymethylbilane synthase), C-terminal domain"/>
    <property type="match status" value="1"/>
</dbReference>
<dbReference type="Gene3D" id="3.30.160.40">
    <property type="entry name" value="Porphobilinogen deaminase, C-terminal domain"/>
    <property type="match status" value="1"/>
</dbReference>
<evidence type="ECO:0000313" key="13">
    <source>
        <dbReference type="Proteomes" id="UP001217918"/>
    </source>
</evidence>
<evidence type="ECO:0000313" key="12">
    <source>
        <dbReference type="EMBL" id="KAK2074072.1"/>
    </source>
</evidence>
<dbReference type="EMBL" id="JAQQPM010000007">
    <property type="protein sequence ID" value="KAK2074072.1"/>
    <property type="molecule type" value="Genomic_DNA"/>
</dbReference>
<keyword evidence="7" id="KW-0627">Porphyrin biosynthesis</keyword>
<dbReference type="InterPro" id="IPR000860">
    <property type="entry name" value="HemC"/>
</dbReference>
<dbReference type="PRINTS" id="PR00151">
    <property type="entry name" value="PORPHBDMNASE"/>
</dbReference>
<evidence type="ECO:0000256" key="2">
    <source>
        <dbReference type="ARBA" id="ARBA00004735"/>
    </source>
</evidence>
<dbReference type="InterPro" id="IPR022417">
    <property type="entry name" value="Porphobilin_deaminase_N"/>
</dbReference>
<dbReference type="GO" id="GO:0006783">
    <property type="term" value="P:heme biosynthetic process"/>
    <property type="evidence" value="ECO:0007669"/>
    <property type="project" value="UniProtKB-KW"/>
</dbReference>
<protein>
    <recommendedName>
        <fullName evidence="4">hydroxymethylbilane synthase</fullName>
        <ecNumber evidence="4">2.5.1.61</ecNumber>
    </recommendedName>
    <alternativeName>
        <fullName evidence="9">Hydroxymethylbilane synthase</fullName>
    </alternativeName>
    <alternativeName>
        <fullName evidence="8">Pre-uroporphyrinogen synthase</fullName>
    </alternativeName>
</protein>
<dbReference type="EC" id="2.5.1.61" evidence="4"/>
<comment type="pathway">
    <text evidence="2">Porphyrin-containing compound metabolism; protoporphyrin-IX biosynthesis; coproporphyrinogen-III from 5-aminolevulinate: step 2/4.</text>
</comment>
<evidence type="ECO:0000259" key="11">
    <source>
        <dbReference type="Pfam" id="PF03900"/>
    </source>
</evidence>
<dbReference type="Gene3D" id="3.40.190.10">
    <property type="entry name" value="Periplasmic binding protein-like II"/>
    <property type="match status" value="2"/>
</dbReference>
<evidence type="ECO:0000259" key="10">
    <source>
        <dbReference type="Pfam" id="PF01379"/>
    </source>
</evidence>
<evidence type="ECO:0000256" key="3">
    <source>
        <dbReference type="ARBA" id="ARBA00005638"/>
    </source>
</evidence>
<keyword evidence="13" id="KW-1185">Reference proteome</keyword>
<organism evidence="12 13">
    <name type="scientific">Phyllachora maydis</name>
    <dbReference type="NCBI Taxonomy" id="1825666"/>
    <lineage>
        <taxon>Eukaryota</taxon>
        <taxon>Fungi</taxon>
        <taxon>Dikarya</taxon>
        <taxon>Ascomycota</taxon>
        <taxon>Pezizomycotina</taxon>
        <taxon>Sordariomycetes</taxon>
        <taxon>Sordariomycetidae</taxon>
        <taxon>Phyllachorales</taxon>
        <taxon>Phyllachoraceae</taxon>
        <taxon>Phyllachora</taxon>
    </lineage>
</organism>
<dbReference type="SUPFAM" id="SSF53850">
    <property type="entry name" value="Periplasmic binding protein-like II"/>
    <property type="match status" value="1"/>
</dbReference>
<feature type="domain" description="Porphobilinogen deaminase N-terminal" evidence="10">
    <location>
        <begin position="32"/>
        <end position="267"/>
    </location>
</feature>
<evidence type="ECO:0000256" key="8">
    <source>
        <dbReference type="ARBA" id="ARBA00030685"/>
    </source>
</evidence>
<evidence type="ECO:0000256" key="5">
    <source>
        <dbReference type="ARBA" id="ARBA00022679"/>
    </source>
</evidence>
<sequence length="403" mass="42571">MAVPRPIPIPIVPADPSLNSSKSFNGSDLRPLKIGTRRSPLALRQVDLLLGQLRAVFPQQPFTVQALSVAGDRDKTTPLPALGKSLWTVELDNELLTGGLDLVVHCVKDMPTALPAGLALGAVTAREDPRDVVVFRAAHAARYRTLADLPPGAVVGTSSVRRAAQLRRHYPALVFRDVRGNIDTRLRKVDGTWVGPDMAGAGAGPQPPEPQPEYDCIILAAAGLLRMGLGGRIAQYLDAETPGGGTLHAVGQGALGIEVRAGDARVEALLAALADGPTMLACWAERSLMRTLEGGCSVPIGVETAWLGAGPEEPGKHSDKQQQKKLLLRLRATVVSVDGREGVDAEETREIGSLDEAEDFGRHLAQILVGKGAQTILDAINQDRPASAGAVKLALDQDVLQLA</sequence>
<dbReference type="PANTHER" id="PTHR11557:SF0">
    <property type="entry name" value="PORPHOBILINOGEN DEAMINASE"/>
    <property type="match status" value="1"/>
</dbReference>
<dbReference type="InterPro" id="IPR022419">
    <property type="entry name" value="Porphobilin_deaminase_cofac_BS"/>
</dbReference>
<evidence type="ECO:0000256" key="7">
    <source>
        <dbReference type="ARBA" id="ARBA00023244"/>
    </source>
</evidence>
<dbReference type="NCBIfam" id="TIGR00212">
    <property type="entry name" value="hemC"/>
    <property type="match status" value="1"/>
</dbReference>
<feature type="domain" description="Porphobilinogen deaminase C-terminal" evidence="11">
    <location>
        <begin position="280"/>
        <end position="367"/>
    </location>
</feature>
<accession>A0AAD9MF24</accession>
<comment type="cofactor">
    <cofactor evidence="1">
        <name>dipyrromethane</name>
        <dbReference type="ChEBI" id="CHEBI:60342"/>
    </cofactor>
</comment>
<dbReference type="InterPro" id="IPR022418">
    <property type="entry name" value="Porphobilinogen_deaminase_C"/>
</dbReference>
<evidence type="ECO:0000256" key="4">
    <source>
        <dbReference type="ARBA" id="ARBA00012655"/>
    </source>
</evidence>
<evidence type="ECO:0000256" key="9">
    <source>
        <dbReference type="ARBA" id="ARBA00033064"/>
    </source>
</evidence>
<dbReference type="Pfam" id="PF03900">
    <property type="entry name" value="Porphobil_deamC"/>
    <property type="match status" value="1"/>
</dbReference>
<gene>
    <name evidence="12" type="ORF">P8C59_008309</name>
</gene>
<dbReference type="GO" id="GO:0005737">
    <property type="term" value="C:cytoplasm"/>
    <property type="evidence" value="ECO:0007669"/>
    <property type="project" value="TreeGrafter"/>
</dbReference>
<dbReference type="PANTHER" id="PTHR11557">
    <property type="entry name" value="PORPHOBILINOGEN DEAMINASE"/>
    <property type="match status" value="1"/>
</dbReference>
<keyword evidence="5" id="KW-0808">Transferase</keyword>
<proteinExistence type="inferred from homology"/>
<dbReference type="Pfam" id="PF01379">
    <property type="entry name" value="Porphobil_deam"/>
    <property type="match status" value="1"/>
</dbReference>